<proteinExistence type="predicted"/>
<dbReference type="InterPro" id="IPR057905">
    <property type="entry name" value="Nal1_N"/>
</dbReference>
<comment type="caution">
    <text evidence="2">The sequence shown here is derived from an EMBL/GenBank/DDBJ whole genome shotgun (WGS) entry which is preliminary data.</text>
</comment>
<gene>
    <name evidence="2" type="ORF">JOF56_005872</name>
</gene>
<dbReference type="Gene3D" id="2.40.10.10">
    <property type="entry name" value="Trypsin-like serine proteases"/>
    <property type="match status" value="1"/>
</dbReference>
<dbReference type="RefSeq" id="WP_209642680.1">
    <property type="nucleotide sequence ID" value="NZ_JAGINW010000001.1"/>
</dbReference>
<dbReference type="EMBL" id="JAGINW010000001">
    <property type="protein sequence ID" value="MBP2325487.1"/>
    <property type="molecule type" value="Genomic_DNA"/>
</dbReference>
<evidence type="ECO:0000313" key="3">
    <source>
        <dbReference type="Proteomes" id="UP001519332"/>
    </source>
</evidence>
<name>A0ABS4TM38_9PSEU</name>
<dbReference type="Proteomes" id="UP001519332">
    <property type="component" value="Unassembled WGS sequence"/>
</dbReference>
<dbReference type="InterPro" id="IPR009003">
    <property type="entry name" value="Peptidase_S1_PA"/>
</dbReference>
<dbReference type="PANTHER" id="PTHR31521">
    <property type="entry name" value="EXPRESSED PROTEIN"/>
    <property type="match status" value="1"/>
</dbReference>
<dbReference type="Pfam" id="PF25608">
    <property type="entry name" value="NAL1_N"/>
    <property type="match status" value="1"/>
</dbReference>
<sequence>MTPEVAAALDRAKAELAQQFLSDPGVVGVAKGFRSRGGELTDEPVAVVMVLKKRREALISRRRLLPKTVEVDGRSYGVDVVETGEFTFSGTAAGAGVSDIVERIRPPLQGSSIGNAVDGSHGTLGCLVRDKTDGTICVLSANHVLANFGHSSLGENTVQPSVKDGGGPANDTVATLKRFVPLVKEADGANTVDAAIAQLAPDIEVDTAVARNLMAPISPTHPVIGMAFISSKLGACFIAKIDSILRKLDVELLTPNSTAPAVVGRPIEKVGRSTGYTSSFILDTSATVVVNGYRFEDLVFAQRFSMTGDSGAVVCEGGNGRTPTPIDYVECRMLATSGTYYDLPLTGDNDLADKARDEFLGQSKTGNLIVQAIYLNMERGIERLQAVGDGTAEERAQARLYYDRYRAVVASVLADPNSTVALNQGHLDDVRHMFAGLSPELVTAAEKDVLWVLFDQVLTPALGMNRRQLITYMDDLAVYNRVRLHLLAIPDLELDGSYTFSSGQR</sequence>
<dbReference type="PANTHER" id="PTHR31521:SF2">
    <property type="entry name" value="EXPRESSED PROTEIN"/>
    <property type="match status" value="1"/>
</dbReference>
<protein>
    <recommendedName>
        <fullName evidence="1">Nal1 N-terminal domain-containing protein</fullName>
    </recommendedName>
</protein>
<dbReference type="InterPro" id="IPR057906">
    <property type="entry name" value="Nal1"/>
</dbReference>
<organism evidence="2 3">
    <name type="scientific">Kibdelosporangium banguiense</name>
    <dbReference type="NCBI Taxonomy" id="1365924"/>
    <lineage>
        <taxon>Bacteria</taxon>
        <taxon>Bacillati</taxon>
        <taxon>Actinomycetota</taxon>
        <taxon>Actinomycetes</taxon>
        <taxon>Pseudonocardiales</taxon>
        <taxon>Pseudonocardiaceae</taxon>
        <taxon>Kibdelosporangium</taxon>
    </lineage>
</organism>
<evidence type="ECO:0000313" key="2">
    <source>
        <dbReference type="EMBL" id="MBP2325487.1"/>
    </source>
</evidence>
<dbReference type="SUPFAM" id="SSF50494">
    <property type="entry name" value="Trypsin-like serine proteases"/>
    <property type="match status" value="1"/>
</dbReference>
<evidence type="ECO:0000259" key="1">
    <source>
        <dbReference type="Pfam" id="PF25608"/>
    </source>
</evidence>
<reference evidence="2 3" key="1">
    <citation type="submission" date="2021-03" db="EMBL/GenBank/DDBJ databases">
        <title>Sequencing the genomes of 1000 actinobacteria strains.</title>
        <authorList>
            <person name="Klenk H.-P."/>
        </authorList>
    </citation>
    <scope>NUCLEOTIDE SEQUENCE [LARGE SCALE GENOMIC DNA]</scope>
    <source>
        <strain evidence="2 3">DSM 46670</strain>
    </source>
</reference>
<keyword evidence="3" id="KW-1185">Reference proteome</keyword>
<accession>A0ABS4TM38</accession>
<dbReference type="InterPro" id="IPR043504">
    <property type="entry name" value="Peptidase_S1_PA_chymotrypsin"/>
</dbReference>
<feature type="domain" description="Nal1 N-terminal" evidence="1">
    <location>
        <begin position="27"/>
        <end position="73"/>
    </location>
</feature>